<sequence length="260" mass="28429">MATGSDNGTPAEAATEAAPSEDELEALFDELSTSPSGEQAIPAEDTITPEAGLSDSLTHPNPLDAADLPLYDRVGGILRQLHNSMRELGYDRALQDVATEVHDAKGRLEYVATLTEQAATRVLNSIDIAMPQQEELSKTARDLEERWATLFDGNMDVDAFKQLAQDSRDFTVNTANRADEEKARLMEIMMAQDFQDITGQVIKKVVGITKKLEQELAQLLRDNAPPETKEKVVDLMAGPDVPDKAMDQDDVDSLLANLGF</sequence>
<keyword evidence="12" id="KW-1185">Reference proteome</keyword>
<evidence type="ECO:0000313" key="12">
    <source>
        <dbReference type="Proteomes" id="UP001156215"/>
    </source>
</evidence>
<dbReference type="GO" id="GO:0004721">
    <property type="term" value="F:phosphoprotein phosphatase activity"/>
    <property type="evidence" value="ECO:0007669"/>
    <property type="project" value="UniProtKB-KW"/>
</dbReference>
<evidence type="ECO:0000256" key="6">
    <source>
        <dbReference type="ARBA" id="ARBA00022779"/>
    </source>
</evidence>
<evidence type="ECO:0000256" key="3">
    <source>
        <dbReference type="ARBA" id="ARBA00018484"/>
    </source>
</evidence>
<dbReference type="PANTHER" id="PTHR43693:SF1">
    <property type="entry name" value="PROTEIN PHOSPHATASE CHEZ"/>
    <property type="match status" value="1"/>
</dbReference>
<dbReference type="GO" id="GO:0050920">
    <property type="term" value="P:regulation of chemotaxis"/>
    <property type="evidence" value="ECO:0007669"/>
    <property type="project" value="InterPro"/>
</dbReference>
<comment type="subcellular location">
    <subcellularLocation>
        <location evidence="1">Cytoplasm</location>
    </subcellularLocation>
</comment>
<keyword evidence="7" id="KW-0378">Hydrolase</keyword>
<dbReference type="EMBL" id="CP098242">
    <property type="protein sequence ID" value="WAW11304.1"/>
    <property type="molecule type" value="Genomic_DNA"/>
</dbReference>
<evidence type="ECO:0000256" key="10">
    <source>
        <dbReference type="SAM" id="MobiDB-lite"/>
    </source>
</evidence>
<keyword evidence="6" id="KW-0283">Flagellar rotation</keyword>
<keyword evidence="5" id="KW-0145">Chemotaxis</keyword>
<dbReference type="AlphaFoldDB" id="A0A9E9M195"/>
<organism evidence="11 12">
    <name type="scientific">Oxalobacter vibrioformis</name>
    <dbReference type="NCBI Taxonomy" id="933080"/>
    <lineage>
        <taxon>Bacteria</taxon>
        <taxon>Pseudomonadati</taxon>
        <taxon>Pseudomonadota</taxon>
        <taxon>Betaproteobacteria</taxon>
        <taxon>Burkholderiales</taxon>
        <taxon>Oxalobacteraceae</taxon>
        <taxon>Oxalobacter</taxon>
    </lineage>
</organism>
<dbReference type="InterPro" id="IPR050992">
    <property type="entry name" value="CheZ_family_phosphatases"/>
</dbReference>
<evidence type="ECO:0000256" key="2">
    <source>
        <dbReference type="ARBA" id="ARBA00005908"/>
    </source>
</evidence>
<dbReference type="KEGG" id="ovb:NB640_06250"/>
<dbReference type="GO" id="GO:0009288">
    <property type="term" value="C:bacterial-type flagellum"/>
    <property type="evidence" value="ECO:0007669"/>
    <property type="project" value="InterPro"/>
</dbReference>
<evidence type="ECO:0000313" key="11">
    <source>
        <dbReference type="EMBL" id="WAW11304.1"/>
    </source>
</evidence>
<dbReference type="Proteomes" id="UP001156215">
    <property type="component" value="Chromosome"/>
</dbReference>
<protein>
    <recommendedName>
        <fullName evidence="3">Protein phosphatase CheZ</fullName>
    </recommendedName>
    <alternativeName>
        <fullName evidence="9">Chemotaxis protein CheZ</fullName>
    </alternativeName>
</protein>
<reference evidence="11" key="1">
    <citation type="journal article" date="2022" name="Front. Microbiol.">
        <title>New perspectives on an old grouping: The genomic and phenotypic variability of Oxalobacter formigenes and the implications for calcium oxalate stone prevention.</title>
        <authorList>
            <person name="Chmiel J.A."/>
            <person name="Carr C."/>
            <person name="Stuivenberg G.A."/>
            <person name="Venema R."/>
            <person name="Chanyi R.M."/>
            <person name="Al K.F."/>
            <person name="Giguere D."/>
            <person name="Say H."/>
            <person name="Akouris P.P."/>
            <person name="Dominguez Romero S.A."/>
            <person name="Kwong A."/>
            <person name="Tai V."/>
            <person name="Koval S.F."/>
            <person name="Razvi H."/>
            <person name="Bjazevic J."/>
            <person name="Burton J.P."/>
        </authorList>
    </citation>
    <scope>NUCLEOTIDE SEQUENCE</scope>
    <source>
        <strain evidence="11">WoOx3</strain>
    </source>
</reference>
<comment type="similarity">
    <text evidence="2">Belongs to the CheZ family.</text>
</comment>
<keyword evidence="4" id="KW-0963">Cytoplasm</keyword>
<evidence type="ECO:0000256" key="8">
    <source>
        <dbReference type="ARBA" id="ARBA00022912"/>
    </source>
</evidence>
<dbReference type="Gene3D" id="1.10.287.500">
    <property type="entry name" value="Helix hairpin bin"/>
    <property type="match status" value="1"/>
</dbReference>
<accession>A0A9E9M195</accession>
<evidence type="ECO:0000256" key="9">
    <source>
        <dbReference type="ARBA" id="ARBA00029599"/>
    </source>
</evidence>
<keyword evidence="8" id="KW-0904">Protein phosphatase</keyword>
<gene>
    <name evidence="11" type="ORF">NB640_06250</name>
</gene>
<proteinExistence type="inferred from homology"/>
<feature type="compositionally biased region" description="Low complexity" evidence="10">
    <location>
        <begin position="9"/>
        <end position="18"/>
    </location>
</feature>
<dbReference type="GO" id="GO:0097588">
    <property type="term" value="P:archaeal or bacterial-type flagellum-dependent cell motility"/>
    <property type="evidence" value="ECO:0007669"/>
    <property type="project" value="UniProtKB-KW"/>
</dbReference>
<dbReference type="GO" id="GO:0005737">
    <property type="term" value="C:cytoplasm"/>
    <property type="evidence" value="ECO:0007669"/>
    <property type="project" value="UniProtKB-SubCell"/>
</dbReference>
<feature type="region of interest" description="Disordered" evidence="10">
    <location>
        <begin position="1"/>
        <end position="24"/>
    </location>
</feature>
<dbReference type="SUPFAM" id="SSF75708">
    <property type="entry name" value="Chemotaxis phosphatase CheZ"/>
    <property type="match status" value="1"/>
</dbReference>
<evidence type="ECO:0000256" key="5">
    <source>
        <dbReference type="ARBA" id="ARBA00022500"/>
    </source>
</evidence>
<evidence type="ECO:0000256" key="1">
    <source>
        <dbReference type="ARBA" id="ARBA00004496"/>
    </source>
</evidence>
<name>A0A9E9M195_9BURK</name>
<evidence type="ECO:0000256" key="7">
    <source>
        <dbReference type="ARBA" id="ARBA00022801"/>
    </source>
</evidence>
<dbReference type="InterPro" id="IPR007439">
    <property type="entry name" value="Chemotax_Pase_CheZ"/>
</dbReference>
<dbReference type="PANTHER" id="PTHR43693">
    <property type="entry name" value="PROTEIN PHOSPHATASE CHEZ"/>
    <property type="match status" value="1"/>
</dbReference>
<evidence type="ECO:0000256" key="4">
    <source>
        <dbReference type="ARBA" id="ARBA00022490"/>
    </source>
</evidence>
<dbReference type="GO" id="GO:0006935">
    <property type="term" value="P:chemotaxis"/>
    <property type="evidence" value="ECO:0007669"/>
    <property type="project" value="UniProtKB-KW"/>
</dbReference>
<dbReference type="Pfam" id="PF04344">
    <property type="entry name" value="CheZ"/>
    <property type="match status" value="1"/>
</dbReference>